<feature type="region of interest" description="Disordered" evidence="9">
    <location>
        <begin position="1015"/>
        <end position="1034"/>
    </location>
</feature>
<dbReference type="FunFam" id="3.40.50.800:FF:000008">
    <property type="entry name" value="histidine--tRNA ligase, cytoplasmic isoform X1"/>
    <property type="match status" value="1"/>
</dbReference>
<dbReference type="AlphaFoldDB" id="A0A835S9K7"/>
<dbReference type="Pfam" id="PF13393">
    <property type="entry name" value="tRNA-synt_His"/>
    <property type="match status" value="1"/>
</dbReference>
<keyword evidence="6" id="KW-0067">ATP-binding</keyword>
<evidence type="ECO:0000256" key="8">
    <source>
        <dbReference type="ARBA" id="ARBA00047639"/>
    </source>
</evidence>
<dbReference type="InterPro" id="IPR041715">
    <property type="entry name" value="HisRS-like_core"/>
</dbReference>
<dbReference type="Pfam" id="PF00221">
    <property type="entry name" value="Lyase_aromatic"/>
    <property type="match status" value="1"/>
</dbReference>
<feature type="compositionally biased region" description="Low complexity" evidence="9">
    <location>
        <begin position="440"/>
        <end position="456"/>
    </location>
</feature>
<evidence type="ECO:0000256" key="9">
    <source>
        <dbReference type="SAM" id="MobiDB-lite"/>
    </source>
</evidence>
<comment type="caution">
    <text evidence="11">The sequence shown here is derived from an EMBL/GenBank/DDBJ whole genome shotgun (WGS) entry which is preliminary data.</text>
</comment>
<gene>
    <name evidence="11" type="ORF">HXX76_015488</name>
</gene>
<dbReference type="InterPro" id="IPR036621">
    <property type="entry name" value="Anticodon-bd_dom_sf"/>
</dbReference>
<evidence type="ECO:0000313" key="11">
    <source>
        <dbReference type="EMBL" id="KAG2423232.1"/>
    </source>
</evidence>
<dbReference type="InterPro" id="IPR006195">
    <property type="entry name" value="aa-tRNA-synth_II"/>
</dbReference>
<dbReference type="InterPro" id="IPR008948">
    <property type="entry name" value="L-Aspartase-like"/>
</dbReference>
<evidence type="ECO:0000256" key="6">
    <source>
        <dbReference type="ARBA" id="ARBA00022840"/>
    </source>
</evidence>
<dbReference type="InterPro" id="IPR024083">
    <property type="entry name" value="Fumarase/histidase_N"/>
</dbReference>
<comment type="similarity">
    <text evidence="1">Belongs to the PAL/histidase family.</text>
</comment>
<evidence type="ECO:0000256" key="3">
    <source>
        <dbReference type="ARBA" id="ARBA00012815"/>
    </source>
</evidence>
<protein>
    <recommendedName>
        <fullName evidence="3">histidine--tRNA ligase</fullName>
        <ecNumber evidence="3">6.1.1.21</ecNumber>
    </recommendedName>
</protein>
<dbReference type="GO" id="GO:0032543">
    <property type="term" value="P:mitochondrial translation"/>
    <property type="evidence" value="ECO:0007669"/>
    <property type="project" value="TreeGrafter"/>
</dbReference>
<dbReference type="PANTHER" id="PTHR11476:SF7">
    <property type="entry name" value="HISTIDINE--TRNA LIGASE"/>
    <property type="match status" value="1"/>
</dbReference>
<dbReference type="GO" id="GO:0005739">
    <property type="term" value="C:mitochondrion"/>
    <property type="evidence" value="ECO:0007669"/>
    <property type="project" value="TreeGrafter"/>
</dbReference>
<organism evidence="11 12">
    <name type="scientific">Chlamydomonas incerta</name>
    <dbReference type="NCBI Taxonomy" id="51695"/>
    <lineage>
        <taxon>Eukaryota</taxon>
        <taxon>Viridiplantae</taxon>
        <taxon>Chlorophyta</taxon>
        <taxon>core chlorophytes</taxon>
        <taxon>Chlorophyceae</taxon>
        <taxon>CS clade</taxon>
        <taxon>Chlamydomonadales</taxon>
        <taxon>Chlamydomonadaceae</taxon>
        <taxon>Chlamydomonas</taxon>
    </lineage>
</organism>
<dbReference type="FunFam" id="3.30.930.10:FF:000061">
    <property type="entry name" value="Histidine--tRNA ligase, cytoplasmic"/>
    <property type="match status" value="1"/>
</dbReference>
<dbReference type="PANTHER" id="PTHR11476">
    <property type="entry name" value="HISTIDYL-TRNA SYNTHETASE"/>
    <property type="match status" value="1"/>
</dbReference>
<dbReference type="InterPro" id="IPR004154">
    <property type="entry name" value="Anticodon-bd"/>
</dbReference>
<dbReference type="GO" id="GO:0005524">
    <property type="term" value="F:ATP binding"/>
    <property type="evidence" value="ECO:0007669"/>
    <property type="project" value="UniProtKB-KW"/>
</dbReference>
<accession>A0A835S9K7</accession>
<evidence type="ECO:0000256" key="1">
    <source>
        <dbReference type="ARBA" id="ARBA00007238"/>
    </source>
</evidence>
<dbReference type="EC" id="6.1.1.21" evidence="3"/>
<evidence type="ECO:0000256" key="7">
    <source>
        <dbReference type="ARBA" id="ARBA00022917"/>
    </source>
</evidence>
<dbReference type="GO" id="GO:0003723">
    <property type="term" value="F:RNA binding"/>
    <property type="evidence" value="ECO:0007669"/>
    <property type="project" value="TreeGrafter"/>
</dbReference>
<dbReference type="Gene3D" id="3.30.930.10">
    <property type="entry name" value="Bira Bifunctional Protein, Domain 2"/>
    <property type="match status" value="1"/>
</dbReference>
<dbReference type="Gene3D" id="1.10.275.10">
    <property type="entry name" value="Fumarase/aspartase (N-terminal domain)"/>
    <property type="match status" value="1"/>
</dbReference>
<feature type="region of interest" description="Disordered" evidence="9">
    <location>
        <begin position="440"/>
        <end position="475"/>
    </location>
</feature>
<dbReference type="SUPFAM" id="SSF55681">
    <property type="entry name" value="Class II aaRS and biotin synthetases"/>
    <property type="match status" value="1"/>
</dbReference>
<dbReference type="InterPro" id="IPR001106">
    <property type="entry name" value="Aromatic_Lyase"/>
</dbReference>
<comment type="catalytic activity">
    <reaction evidence="8">
        <text>tRNA(His) + L-histidine + ATP = L-histidyl-tRNA(His) + AMP + diphosphate + H(+)</text>
        <dbReference type="Rhea" id="RHEA:17313"/>
        <dbReference type="Rhea" id="RHEA-COMP:9665"/>
        <dbReference type="Rhea" id="RHEA-COMP:9689"/>
        <dbReference type="ChEBI" id="CHEBI:15378"/>
        <dbReference type="ChEBI" id="CHEBI:30616"/>
        <dbReference type="ChEBI" id="CHEBI:33019"/>
        <dbReference type="ChEBI" id="CHEBI:57595"/>
        <dbReference type="ChEBI" id="CHEBI:78442"/>
        <dbReference type="ChEBI" id="CHEBI:78527"/>
        <dbReference type="ChEBI" id="CHEBI:456215"/>
        <dbReference type="EC" id="6.1.1.21"/>
    </reaction>
</comment>
<evidence type="ECO:0000313" key="12">
    <source>
        <dbReference type="Proteomes" id="UP000650467"/>
    </source>
</evidence>
<dbReference type="EMBL" id="JAEHOC010000083">
    <property type="protein sequence ID" value="KAG2423232.1"/>
    <property type="molecule type" value="Genomic_DNA"/>
</dbReference>
<dbReference type="PROSITE" id="PS50862">
    <property type="entry name" value="AA_TRNA_LIGASE_II"/>
    <property type="match status" value="1"/>
</dbReference>
<dbReference type="InterPro" id="IPR015807">
    <property type="entry name" value="His-tRNA-ligase"/>
</dbReference>
<reference evidence="11" key="1">
    <citation type="journal article" date="2020" name="bioRxiv">
        <title>Comparative genomics of Chlamydomonas.</title>
        <authorList>
            <person name="Craig R.J."/>
            <person name="Hasan A.R."/>
            <person name="Ness R.W."/>
            <person name="Keightley P.D."/>
        </authorList>
    </citation>
    <scope>NUCLEOTIDE SEQUENCE</scope>
    <source>
        <strain evidence="11">SAG 7.73</strain>
    </source>
</reference>
<dbReference type="InterPro" id="IPR045864">
    <property type="entry name" value="aa-tRNA-synth_II/BPL/LPL"/>
</dbReference>
<dbReference type="Proteomes" id="UP000650467">
    <property type="component" value="Unassembled WGS sequence"/>
</dbReference>
<dbReference type="OrthoDB" id="1906957at2759"/>
<dbReference type="Pfam" id="PF03129">
    <property type="entry name" value="HGTP_anticodon"/>
    <property type="match status" value="1"/>
</dbReference>
<dbReference type="CDD" id="cd00773">
    <property type="entry name" value="HisRS-like_core"/>
    <property type="match status" value="1"/>
</dbReference>
<name>A0A835S9K7_CHLIN</name>
<evidence type="ECO:0000256" key="4">
    <source>
        <dbReference type="ARBA" id="ARBA00022598"/>
    </source>
</evidence>
<dbReference type="NCBIfam" id="TIGR00442">
    <property type="entry name" value="hisS"/>
    <property type="match status" value="1"/>
</dbReference>
<proteinExistence type="inferred from homology"/>
<evidence type="ECO:0000259" key="10">
    <source>
        <dbReference type="PROSITE" id="PS50862"/>
    </source>
</evidence>
<sequence>MSQKPFTVGGIGAQPSLDDVVKIAQGGLVVALDAAGAERIKKESPAPKAFQAEAFAPPAPDAGALLDAAQTRAVLATRLMTVMNGRSGVRLQVADFLTQLLNKPGLLPALPAAPTDVAVLSRLADACHGAGAALQTSAAAASPHTSAEHPASVAAPGGPLAEALAAAGVAPPSLSAAERAVLSSGASAAAGVGALAVAGGKRLLSTATAAAALSVEALGASTKAFEAEVVEAAGYKGAIGVADELQGLLEGSKRADTFKDRSGDPGALAAFTAAPQRLGALSEALAGAYTAVRSEVQSGALAPKGTTVLSPPSPLLPTSLVELSRALLAAARDALARARAVAAPPGQEPPAAGSGPAATAAAVAEAVAAAEGRLAAAQRAVVVVGAAMLEDLNAAPSVQAALAANGALQAALEAVALEATAAVVSLRALEGPPAAPAAEAAEAAPAAAPAAPADAKGGAGGKGGEGKAKKDRKGAGAGVVLGKGTALLRAYVERAAAGMAGAKDGVLVVPPLTPPAAAAAAPSSLPAAWCGACQALQPAGGALAKFLEELRGVVEANQARRKPKVPKGARDFLPEQMAIRERAFAAIVGVFKRHGAVSIDTPVFELRETLMGKYGEDSKLIYDLADQGGEILSLRYDLTVPFARFVAVQGITNIKRYHIGKVYRRDQPQMARGRFREFFQCDFDIAGSYSPMVPDAEVVAVLVEILDQLRLGAFEVKLNHRGLLDAMLAIAGVPAQKFRPICSAIDKLDKEPWEAVRAEMVGDKGLPEEVADAIGQFVVLRGEPMALLAQLSEPSHPLAQHPQGKAALDDLKVFFEMLQAMGRLGPVTLDLSLARGLDYYTGVIYEAVLQGANVGSIAAGGRYDRLVGMFSGKDVPAVGVSIGIERVFAIMEAQMRERAAAAGKPLRAIETEVLVGSIGSGLQQRRMALAAELWAAGIKAEFGYKPNPKMADNLGYCHEQQVPFMVLFGEDEVARGVVKIKDMDAHSEEEVAVVELVPALKAKLAAREARLAAEPEAAAAAPEAAPEAAAEASK</sequence>
<dbReference type="GO" id="GO:0004821">
    <property type="term" value="F:histidine-tRNA ligase activity"/>
    <property type="evidence" value="ECO:0007669"/>
    <property type="project" value="UniProtKB-EC"/>
</dbReference>
<comment type="similarity">
    <text evidence="2">Belongs to the class-II aminoacyl-tRNA synthetase family.</text>
</comment>
<dbReference type="Gene3D" id="3.40.50.800">
    <property type="entry name" value="Anticodon-binding domain"/>
    <property type="match status" value="1"/>
</dbReference>
<dbReference type="HAMAP" id="MF_00127">
    <property type="entry name" value="His_tRNA_synth"/>
    <property type="match status" value="1"/>
</dbReference>
<keyword evidence="7" id="KW-0648">Protein biosynthesis</keyword>
<dbReference type="Gene3D" id="1.20.200.10">
    <property type="entry name" value="Fumarase/aspartase (Central domain)"/>
    <property type="match status" value="1"/>
</dbReference>
<dbReference type="GO" id="GO:0006427">
    <property type="term" value="P:histidyl-tRNA aminoacylation"/>
    <property type="evidence" value="ECO:0007669"/>
    <property type="project" value="InterPro"/>
</dbReference>
<dbReference type="GO" id="GO:0005829">
    <property type="term" value="C:cytosol"/>
    <property type="evidence" value="ECO:0007669"/>
    <property type="project" value="TreeGrafter"/>
</dbReference>
<keyword evidence="12" id="KW-1185">Reference proteome</keyword>
<evidence type="ECO:0000256" key="2">
    <source>
        <dbReference type="ARBA" id="ARBA00008226"/>
    </source>
</evidence>
<dbReference type="SUPFAM" id="SSF52954">
    <property type="entry name" value="Class II aaRS ABD-related"/>
    <property type="match status" value="1"/>
</dbReference>
<evidence type="ECO:0000256" key="5">
    <source>
        <dbReference type="ARBA" id="ARBA00022741"/>
    </source>
</evidence>
<dbReference type="SUPFAM" id="SSF48557">
    <property type="entry name" value="L-aspartase-like"/>
    <property type="match status" value="1"/>
</dbReference>
<keyword evidence="4" id="KW-0436">Ligase</keyword>
<keyword evidence="5" id="KW-0547">Nucleotide-binding</keyword>
<feature type="domain" description="Aminoacyl-transfer RNA synthetases class-II family profile" evidence="10">
    <location>
        <begin position="561"/>
        <end position="905"/>
    </location>
</feature>